<dbReference type="EMBL" id="FOME01000001">
    <property type="protein sequence ID" value="SFC60986.1"/>
    <property type="molecule type" value="Genomic_DNA"/>
</dbReference>
<dbReference type="Gene3D" id="3.30.590.20">
    <property type="match status" value="1"/>
</dbReference>
<evidence type="ECO:0000313" key="8">
    <source>
        <dbReference type="Proteomes" id="UP000199690"/>
    </source>
</evidence>
<dbReference type="InterPro" id="IPR014746">
    <property type="entry name" value="Gln_synth/guanido_kin_cat_dom"/>
</dbReference>
<dbReference type="EC" id="6.3.2.2" evidence="5"/>
<dbReference type="SMR" id="A0A1H5VGC9"/>
<dbReference type="InterPro" id="IPR006336">
    <property type="entry name" value="GCS2"/>
</dbReference>
<evidence type="ECO:0000256" key="4">
    <source>
        <dbReference type="ARBA" id="ARBA00048819"/>
    </source>
</evidence>
<evidence type="ECO:0000313" key="9">
    <source>
        <dbReference type="Proteomes" id="UP000236729"/>
    </source>
</evidence>
<dbReference type="GO" id="GO:0004357">
    <property type="term" value="F:glutamate-cysteine ligase activity"/>
    <property type="evidence" value="ECO:0007669"/>
    <property type="project" value="UniProtKB-EC"/>
</dbReference>
<dbReference type="EMBL" id="FNVB01000002">
    <property type="protein sequence ID" value="SEF86379.1"/>
    <property type="molecule type" value="Genomic_DNA"/>
</dbReference>
<dbReference type="GO" id="GO:0005524">
    <property type="term" value="F:ATP binding"/>
    <property type="evidence" value="ECO:0007669"/>
    <property type="project" value="UniProtKB-KW"/>
</dbReference>
<name>A0A1H5VGC9_9PSEU</name>
<keyword evidence="1 5" id="KW-0436">Ligase</keyword>
<dbReference type="InterPro" id="IPR050141">
    <property type="entry name" value="GCL_type2/YbdK_subfam"/>
</dbReference>
<evidence type="ECO:0000256" key="3">
    <source>
        <dbReference type="ARBA" id="ARBA00022840"/>
    </source>
</evidence>
<dbReference type="NCBIfam" id="NF010041">
    <property type="entry name" value="PRK13517.1-1"/>
    <property type="match status" value="1"/>
</dbReference>
<dbReference type="Proteomes" id="UP000199690">
    <property type="component" value="Unassembled WGS sequence"/>
</dbReference>
<accession>A0A1H5VGC9</accession>
<reference evidence="8 9" key="2">
    <citation type="submission" date="2016-10" db="EMBL/GenBank/DDBJ databases">
        <authorList>
            <person name="Varghese N."/>
            <person name="Submissions S."/>
        </authorList>
    </citation>
    <scope>NUCLEOTIDE SEQUENCE [LARGE SCALE GENOMIC DNA]</scope>
    <source>
        <strain evidence="9">ATCC 20501</strain>
        <strain evidence="7 8">CGMCC 4.3529</strain>
    </source>
</reference>
<keyword evidence="2 5" id="KW-0547">Nucleotide-binding</keyword>
<sequence length="382" mass="40919">MPDLLTVGVEEEYLLVDPVTREAVPEGRAVVARASAGGLGDRVTTELTRYQVEARTEPHVAMDGLGEQIRSMRAAVAQAAEKCGSRAVSSGAPVLLRPTPPPISEGRRYAESVEVFRALTDSHVACACHIHVGVADLGLALQVSNHIRPWLPALIALSANSPYWAGRDTGYASWRAISLACWPVAGPPPYFESPAHFNELVEAVVEPGAVLDRGGLYWDIRPSGHVPTLEIRVADAVATAEETVLLSAIVRAAAATALSAVHLGEPAPRPQPEILRVACWRAARDGLAGESVALPTTRLVPATTRIDQLLAWIEPALRQHGDLQLVLSGWSRLRAGGGGADRQRLAYRRRASFTDVVDHLIASTTTGESDDMALARVLRPRD</sequence>
<dbReference type="InterPro" id="IPR011793">
    <property type="entry name" value="YbdK"/>
</dbReference>
<evidence type="ECO:0000256" key="1">
    <source>
        <dbReference type="ARBA" id="ARBA00022598"/>
    </source>
</evidence>
<comment type="catalytic activity">
    <reaction evidence="4 5">
        <text>L-cysteine + L-glutamate + ATP = gamma-L-glutamyl-L-cysteine + ADP + phosphate + H(+)</text>
        <dbReference type="Rhea" id="RHEA:13285"/>
        <dbReference type="ChEBI" id="CHEBI:15378"/>
        <dbReference type="ChEBI" id="CHEBI:29985"/>
        <dbReference type="ChEBI" id="CHEBI:30616"/>
        <dbReference type="ChEBI" id="CHEBI:35235"/>
        <dbReference type="ChEBI" id="CHEBI:43474"/>
        <dbReference type="ChEBI" id="CHEBI:58173"/>
        <dbReference type="ChEBI" id="CHEBI:456216"/>
        <dbReference type="EC" id="6.3.2.2"/>
    </reaction>
</comment>
<accession>A0A1I1KJD7</accession>
<proteinExistence type="inferred from homology"/>
<dbReference type="HAMAP" id="MF_01609">
    <property type="entry name" value="Glu_cys_ligase_2"/>
    <property type="match status" value="1"/>
</dbReference>
<dbReference type="PANTHER" id="PTHR36510:SF1">
    <property type="entry name" value="GLUTAMATE--CYSTEINE LIGASE 2-RELATED"/>
    <property type="match status" value="1"/>
</dbReference>
<dbReference type="PANTHER" id="PTHR36510">
    <property type="entry name" value="GLUTAMATE--CYSTEINE LIGASE 2-RELATED"/>
    <property type="match status" value="1"/>
</dbReference>
<dbReference type="NCBIfam" id="TIGR02050">
    <property type="entry name" value="gshA_cyan_rel"/>
    <property type="match status" value="1"/>
</dbReference>
<comment type="similarity">
    <text evidence="5">Belongs to the glutamate--cysteine ligase type 2 family. YbdK subfamily.</text>
</comment>
<evidence type="ECO:0000313" key="7">
    <source>
        <dbReference type="EMBL" id="SFC60986.1"/>
    </source>
</evidence>
<dbReference type="Proteomes" id="UP000236729">
    <property type="component" value="Unassembled WGS sequence"/>
</dbReference>
<organism evidence="6 9">
    <name type="scientific">Saccharopolyspora kobensis</name>
    <dbReference type="NCBI Taxonomy" id="146035"/>
    <lineage>
        <taxon>Bacteria</taxon>
        <taxon>Bacillati</taxon>
        <taxon>Actinomycetota</taxon>
        <taxon>Actinomycetes</taxon>
        <taxon>Pseudonocardiales</taxon>
        <taxon>Pseudonocardiaceae</taxon>
        <taxon>Saccharopolyspora</taxon>
    </lineage>
</organism>
<dbReference type="SUPFAM" id="SSF55931">
    <property type="entry name" value="Glutamine synthetase/guanido kinase"/>
    <property type="match status" value="1"/>
</dbReference>
<dbReference type="GO" id="GO:0042398">
    <property type="term" value="P:modified amino acid biosynthetic process"/>
    <property type="evidence" value="ECO:0007669"/>
    <property type="project" value="InterPro"/>
</dbReference>
<evidence type="ECO:0000256" key="2">
    <source>
        <dbReference type="ARBA" id="ARBA00022741"/>
    </source>
</evidence>
<keyword evidence="8" id="KW-1185">Reference proteome</keyword>
<gene>
    <name evidence="6" type="ORF">SAMN02982929_00876</name>
    <name evidence="7" type="ORF">SAMN05216506_1011194</name>
</gene>
<comment type="function">
    <text evidence="5">ATP-dependent carboxylate-amine ligase which exhibits weak glutamate--cysteine ligase activity.</text>
</comment>
<evidence type="ECO:0000256" key="5">
    <source>
        <dbReference type="HAMAP-Rule" id="MF_01609"/>
    </source>
</evidence>
<dbReference type="Pfam" id="PF04107">
    <property type="entry name" value="GCS2"/>
    <property type="match status" value="1"/>
</dbReference>
<evidence type="ECO:0000313" key="6">
    <source>
        <dbReference type="EMBL" id="SEF86379.1"/>
    </source>
</evidence>
<dbReference type="AlphaFoldDB" id="A0A1H5VGC9"/>
<protein>
    <recommendedName>
        <fullName evidence="5">Putative glutamate--cysteine ligase 2</fullName>
        <ecNumber evidence="5">6.3.2.2</ecNumber>
    </recommendedName>
    <alternativeName>
        <fullName evidence="5">Gamma-glutamylcysteine synthetase 2</fullName>
        <shortName evidence="5">GCS 2</shortName>
        <shortName evidence="5">Gamma-GCS 2</shortName>
    </alternativeName>
</protein>
<dbReference type="RefSeq" id="WP_093346928.1">
    <property type="nucleotide sequence ID" value="NZ_FNVB01000002.1"/>
</dbReference>
<reference evidence="6" key="1">
    <citation type="submission" date="2016-10" db="EMBL/GenBank/DDBJ databases">
        <authorList>
            <person name="de Groot N.N."/>
        </authorList>
    </citation>
    <scope>NUCLEOTIDE SEQUENCE [LARGE SCALE GENOMIC DNA]</scope>
    <source>
        <strain evidence="6">ATCC 20501</strain>
    </source>
</reference>
<keyword evidence="3 5" id="KW-0067">ATP-binding</keyword>